<comment type="caution">
    <text evidence="1">The sequence shown here is derived from an EMBL/GenBank/DDBJ whole genome shotgun (WGS) entry which is preliminary data.</text>
</comment>
<dbReference type="InterPro" id="IPR019657">
    <property type="entry name" value="ComFB"/>
</dbReference>
<gene>
    <name evidence="1" type="ORF">ACFODT_14820</name>
</gene>
<sequence>MNIHSGVHNYMEILVGQALVELDFQWYYHEEQLADVACLALNQLRPVYIRHDIDFLSALTEARLVILKESAKTALLAAESMIIHDRRQSRDNNPVVMPSRDWFAEDQELEWYETPILKTKEMVD</sequence>
<dbReference type="RefSeq" id="WP_123014282.1">
    <property type="nucleotide sequence ID" value="NZ_AP024912.1"/>
</dbReference>
<proteinExistence type="predicted"/>
<reference evidence="2" key="1">
    <citation type="journal article" date="2019" name="Int. J. Syst. Evol. Microbiol.">
        <title>The Global Catalogue of Microorganisms (GCM) 10K type strain sequencing project: providing services to taxonomists for standard genome sequencing and annotation.</title>
        <authorList>
            <consortium name="The Broad Institute Genomics Platform"/>
            <consortium name="The Broad Institute Genome Sequencing Center for Infectious Disease"/>
            <person name="Wu L."/>
            <person name="Ma J."/>
        </authorList>
    </citation>
    <scope>NUCLEOTIDE SEQUENCE [LARGE SCALE GENOMIC DNA]</scope>
    <source>
        <strain evidence="2">KCTC 62784</strain>
    </source>
</reference>
<evidence type="ECO:0000313" key="1">
    <source>
        <dbReference type="EMBL" id="MFC3025077.1"/>
    </source>
</evidence>
<protein>
    <submittedName>
        <fullName evidence="1">Late competence development ComFB family protein</fullName>
    </submittedName>
</protein>
<evidence type="ECO:0000313" key="2">
    <source>
        <dbReference type="Proteomes" id="UP001595384"/>
    </source>
</evidence>
<dbReference type="EMBL" id="JBHRSE010000103">
    <property type="protein sequence ID" value="MFC3025077.1"/>
    <property type="molecule type" value="Genomic_DNA"/>
</dbReference>
<accession>A0ABV7CAG2</accession>
<dbReference type="Pfam" id="PF10719">
    <property type="entry name" value="ComFB"/>
    <property type="match status" value="1"/>
</dbReference>
<dbReference type="Proteomes" id="UP001595384">
    <property type="component" value="Unassembled WGS sequence"/>
</dbReference>
<name>A0ABV7CAG2_9VIBR</name>
<organism evidence="1 2">
    <name type="scientific">Vibrio zhugei</name>
    <dbReference type="NCBI Taxonomy" id="2479546"/>
    <lineage>
        <taxon>Bacteria</taxon>
        <taxon>Pseudomonadati</taxon>
        <taxon>Pseudomonadota</taxon>
        <taxon>Gammaproteobacteria</taxon>
        <taxon>Vibrionales</taxon>
        <taxon>Vibrionaceae</taxon>
        <taxon>Vibrio</taxon>
    </lineage>
</organism>
<keyword evidence="2" id="KW-1185">Reference proteome</keyword>